<dbReference type="InterPro" id="IPR023772">
    <property type="entry name" value="DNA-bd_HTH_TetR-type_CS"/>
</dbReference>
<dbReference type="Proteomes" id="UP000075806">
    <property type="component" value="Unassembled WGS sequence"/>
</dbReference>
<dbReference type="SUPFAM" id="SSF46689">
    <property type="entry name" value="Homeodomain-like"/>
    <property type="match status" value="1"/>
</dbReference>
<dbReference type="GO" id="GO:0000976">
    <property type="term" value="F:transcription cis-regulatory region binding"/>
    <property type="evidence" value="ECO:0007669"/>
    <property type="project" value="TreeGrafter"/>
</dbReference>
<dbReference type="PROSITE" id="PS50977">
    <property type="entry name" value="HTH_TETR_2"/>
    <property type="match status" value="1"/>
</dbReference>
<evidence type="ECO:0000313" key="4">
    <source>
        <dbReference type="EMBL" id="KYG29617.1"/>
    </source>
</evidence>
<dbReference type="PANTHER" id="PTHR30055">
    <property type="entry name" value="HTH-TYPE TRANSCRIPTIONAL REGULATOR RUTR"/>
    <property type="match status" value="1"/>
</dbReference>
<dbReference type="AlphaFoldDB" id="A0A162DH66"/>
<name>A0A162DH66_9BACI</name>
<feature type="domain" description="HTH tetR-type" evidence="3">
    <location>
        <begin position="20"/>
        <end position="80"/>
    </location>
</feature>
<dbReference type="EMBL" id="LTAO01000023">
    <property type="protein sequence ID" value="KYG29617.1"/>
    <property type="molecule type" value="Genomic_DNA"/>
</dbReference>
<evidence type="ECO:0000256" key="2">
    <source>
        <dbReference type="PROSITE-ProRule" id="PRU00335"/>
    </source>
</evidence>
<dbReference type="InterPro" id="IPR009057">
    <property type="entry name" value="Homeodomain-like_sf"/>
</dbReference>
<comment type="caution">
    <text evidence="4">The sequence shown here is derived from an EMBL/GenBank/DDBJ whole genome shotgun (WGS) entry which is preliminary data.</text>
</comment>
<dbReference type="OrthoDB" id="9796019at2"/>
<proteinExistence type="predicted"/>
<organism evidence="4 5">
    <name type="scientific">Alkalihalobacillus trypoxylicola</name>
    <dbReference type="NCBI Taxonomy" id="519424"/>
    <lineage>
        <taxon>Bacteria</taxon>
        <taxon>Bacillati</taxon>
        <taxon>Bacillota</taxon>
        <taxon>Bacilli</taxon>
        <taxon>Bacillales</taxon>
        <taxon>Bacillaceae</taxon>
        <taxon>Alkalihalobacillus</taxon>
    </lineage>
</organism>
<dbReference type="STRING" id="519424.AZF04_08875"/>
<evidence type="ECO:0000259" key="3">
    <source>
        <dbReference type="PROSITE" id="PS50977"/>
    </source>
</evidence>
<feature type="DNA-binding region" description="H-T-H motif" evidence="2">
    <location>
        <begin position="43"/>
        <end position="62"/>
    </location>
</feature>
<dbReference type="PROSITE" id="PS01081">
    <property type="entry name" value="HTH_TETR_1"/>
    <property type="match status" value="1"/>
</dbReference>
<evidence type="ECO:0000313" key="5">
    <source>
        <dbReference type="Proteomes" id="UP000075806"/>
    </source>
</evidence>
<dbReference type="InterPro" id="IPR001647">
    <property type="entry name" value="HTH_TetR"/>
</dbReference>
<protein>
    <recommendedName>
        <fullName evidence="3">HTH tetR-type domain-containing protein</fullName>
    </recommendedName>
</protein>
<dbReference type="Pfam" id="PF00440">
    <property type="entry name" value="TetR_N"/>
    <property type="match status" value="1"/>
</dbReference>
<dbReference type="PRINTS" id="PR00455">
    <property type="entry name" value="HTHTETR"/>
</dbReference>
<keyword evidence="5" id="KW-1185">Reference proteome</keyword>
<dbReference type="GO" id="GO:0003700">
    <property type="term" value="F:DNA-binding transcription factor activity"/>
    <property type="evidence" value="ECO:0007669"/>
    <property type="project" value="TreeGrafter"/>
</dbReference>
<reference evidence="4" key="1">
    <citation type="submission" date="2016-02" db="EMBL/GenBank/DDBJ databases">
        <title>Genome sequence of Bacillus trypoxylicola KCTC 13244(T).</title>
        <authorList>
            <person name="Jeong H."/>
            <person name="Park S.-H."/>
            <person name="Choi S.-K."/>
        </authorList>
    </citation>
    <scope>NUCLEOTIDE SEQUENCE [LARGE SCALE GENOMIC DNA]</scope>
    <source>
        <strain evidence="4">KCTC 13244</strain>
    </source>
</reference>
<sequence>MSEVIDYHDEETKRGRPLDLSRNEIIIEKTIELLAEVGFDSLTIEALAKRAKVGKATIYRRWASKEKIVIEAISSINPFETIIDKINQDQGLREQIIDLLCFSFQDEHELYQQAMTAIGSALPHNKELEQGIHSDFYEKHRSALSLILQPFLKENHRIESDKLDLLADIGPALLIYRMFILRKSYERQYIENIADHLMLPMVQKYLR</sequence>
<dbReference type="RefSeq" id="WP_061949413.1">
    <property type="nucleotide sequence ID" value="NZ_LTAO01000023.1"/>
</dbReference>
<dbReference type="PANTHER" id="PTHR30055:SF148">
    <property type="entry name" value="TETR-FAMILY TRANSCRIPTIONAL REGULATOR"/>
    <property type="match status" value="1"/>
</dbReference>
<dbReference type="Gene3D" id="1.10.357.10">
    <property type="entry name" value="Tetracycline Repressor, domain 2"/>
    <property type="match status" value="1"/>
</dbReference>
<keyword evidence="1 2" id="KW-0238">DNA-binding</keyword>
<dbReference type="Gene3D" id="1.10.10.60">
    <property type="entry name" value="Homeodomain-like"/>
    <property type="match status" value="1"/>
</dbReference>
<gene>
    <name evidence="4" type="ORF">AZF04_08875</name>
</gene>
<dbReference type="InterPro" id="IPR050109">
    <property type="entry name" value="HTH-type_TetR-like_transc_reg"/>
</dbReference>
<accession>A0A162DH66</accession>
<evidence type="ECO:0000256" key="1">
    <source>
        <dbReference type="ARBA" id="ARBA00023125"/>
    </source>
</evidence>